<comment type="function">
    <text evidence="7">Nucleotidase that shows phosphatase activity on nucleoside 5'-monophosphates.</text>
</comment>
<dbReference type="GO" id="GO:0000166">
    <property type="term" value="F:nucleotide binding"/>
    <property type="evidence" value="ECO:0007669"/>
    <property type="project" value="UniProtKB-KW"/>
</dbReference>
<keyword evidence="10" id="KW-1185">Reference proteome</keyword>
<evidence type="ECO:0000259" key="8">
    <source>
        <dbReference type="Pfam" id="PF01975"/>
    </source>
</evidence>
<dbReference type="EC" id="3.1.3.5" evidence="7"/>
<dbReference type="InterPro" id="IPR030048">
    <property type="entry name" value="SurE"/>
</dbReference>
<dbReference type="Gene3D" id="3.40.1210.10">
    <property type="entry name" value="Survival protein SurE-like phosphatase/nucleotidase"/>
    <property type="match status" value="1"/>
</dbReference>
<dbReference type="GO" id="GO:0008254">
    <property type="term" value="F:3'-nucleotidase activity"/>
    <property type="evidence" value="ECO:0007669"/>
    <property type="project" value="TreeGrafter"/>
</dbReference>
<reference evidence="9 10" key="1">
    <citation type="submission" date="2019-08" db="EMBL/GenBank/DDBJ databases">
        <title>Complete genome sequence of Candidatus Uab amorphum.</title>
        <authorList>
            <person name="Shiratori T."/>
            <person name="Suzuki S."/>
            <person name="Kakizawa Y."/>
            <person name="Ishida K."/>
        </authorList>
    </citation>
    <scope>NUCLEOTIDE SEQUENCE [LARGE SCALE GENOMIC DNA]</scope>
    <source>
        <strain evidence="9 10">SRT547</strain>
    </source>
</reference>
<feature type="binding site" evidence="7">
    <location>
        <position position="8"/>
    </location>
    <ligand>
        <name>a divalent metal cation</name>
        <dbReference type="ChEBI" id="CHEBI:60240"/>
    </ligand>
</feature>
<dbReference type="AlphaFoldDB" id="A0A5S9ITI6"/>
<sequence>MKILLSNDDGIEATGISVLRDLLLGLGHEVFLIAPLKHQSGKSHAITLYEPLMVSSKYKDGEFYGLAVDGFPVDCTRLGLIELCKDVDVVVTGINHGYNIGPAMYYSGTIAAAFEGILHNKPSLAFSLNSFKDEDMAPLRKQMPKFMEILLRECTESLLYNINIPCVKKIKGIKPARQSMLNFADYYEKRHTPQNKDYYWLHFSGFEPQPFAKVPKRNQKYQDDVTLIREGYITITPMQYDLTNYDCLKKLQKKFEA</sequence>
<keyword evidence="4 7" id="KW-0479">Metal-binding</keyword>
<dbReference type="PANTHER" id="PTHR30457">
    <property type="entry name" value="5'-NUCLEOTIDASE SURE"/>
    <property type="match status" value="1"/>
</dbReference>
<protein>
    <recommendedName>
        <fullName evidence="7">5'-nucleotidase SurE</fullName>
        <ecNumber evidence="7">3.1.3.5</ecNumber>
    </recommendedName>
    <alternativeName>
        <fullName evidence="7">Nucleoside 5'-monophosphate phosphohydrolase</fullName>
    </alternativeName>
</protein>
<feature type="domain" description="Survival protein SurE-like phosphatase/nucleotidase" evidence="8">
    <location>
        <begin position="3"/>
        <end position="181"/>
    </location>
</feature>
<feature type="binding site" evidence="7">
    <location>
        <position position="9"/>
    </location>
    <ligand>
        <name>a divalent metal cation</name>
        <dbReference type="ChEBI" id="CHEBI:60240"/>
    </ligand>
</feature>
<accession>A0A5S9ITI6</accession>
<keyword evidence="6 7" id="KW-0378">Hydrolase</keyword>
<feature type="binding site" evidence="7">
    <location>
        <position position="40"/>
    </location>
    <ligand>
        <name>a divalent metal cation</name>
        <dbReference type="ChEBI" id="CHEBI:60240"/>
    </ligand>
</feature>
<evidence type="ECO:0000256" key="2">
    <source>
        <dbReference type="ARBA" id="ARBA00011062"/>
    </source>
</evidence>
<evidence type="ECO:0000256" key="1">
    <source>
        <dbReference type="ARBA" id="ARBA00000815"/>
    </source>
</evidence>
<evidence type="ECO:0000256" key="4">
    <source>
        <dbReference type="ARBA" id="ARBA00022723"/>
    </source>
</evidence>
<comment type="subcellular location">
    <subcellularLocation>
        <location evidence="7">Cytoplasm</location>
    </subcellularLocation>
</comment>
<dbReference type="HAMAP" id="MF_00060">
    <property type="entry name" value="SurE"/>
    <property type="match status" value="1"/>
</dbReference>
<dbReference type="Pfam" id="PF01975">
    <property type="entry name" value="SurE"/>
    <property type="match status" value="1"/>
</dbReference>
<evidence type="ECO:0000256" key="5">
    <source>
        <dbReference type="ARBA" id="ARBA00022741"/>
    </source>
</evidence>
<feature type="binding site" evidence="7">
    <location>
        <position position="95"/>
    </location>
    <ligand>
        <name>a divalent metal cation</name>
        <dbReference type="ChEBI" id="CHEBI:60240"/>
    </ligand>
</feature>
<dbReference type="NCBIfam" id="TIGR00087">
    <property type="entry name" value="surE"/>
    <property type="match status" value="1"/>
</dbReference>
<evidence type="ECO:0000256" key="6">
    <source>
        <dbReference type="ARBA" id="ARBA00022801"/>
    </source>
</evidence>
<proteinExistence type="inferred from homology"/>
<comment type="similarity">
    <text evidence="2 7">Belongs to the SurE nucleotidase family.</text>
</comment>
<dbReference type="OrthoDB" id="9780815at2"/>
<organism evidence="9 10">
    <name type="scientific">Uabimicrobium amorphum</name>
    <dbReference type="NCBI Taxonomy" id="2596890"/>
    <lineage>
        <taxon>Bacteria</taxon>
        <taxon>Pseudomonadati</taxon>
        <taxon>Planctomycetota</taxon>
        <taxon>Candidatus Uabimicrobiia</taxon>
        <taxon>Candidatus Uabimicrobiales</taxon>
        <taxon>Candidatus Uabimicrobiaceae</taxon>
        <taxon>Candidatus Uabimicrobium</taxon>
    </lineage>
</organism>
<dbReference type="Proteomes" id="UP000326354">
    <property type="component" value="Chromosome"/>
</dbReference>
<dbReference type="KEGG" id="uam:UABAM_06244"/>
<dbReference type="InterPro" id="IPR002828">
    <property type="entry name" value="SurE-like_Pase/nucleotidase"/>
</dbReference>
<dbReference type="PANTHER" id="PTHR30457:SF12">
    <property type="entry name" value="5'_3'-NUCLEOTIDASE SURE"/>
    <property type="match status" value="1"/>
</dbReference>
<dbReference type="EMBL" id="AP019860">
    <property type="protein sequence ID" value="BBM87829.1"/>
    <property type="molecule type" value="Genomic_DNA"/>
</dbReference>
<keyword evidence="3 7" id="KW-0963">Cytoplasm</keyword>
<dbReference type="GO" id="GO:0004309">
    <property type="term" value="F:exopolyphosphatase activity"/>
    <property type="evidence" value="ECO:0007669"/>
    <property type="project" value="TreeGrafter"/>
</dbReference>
<evidence type="ECO:0000256" key="3">
    <source>
        <dbReference type="ARBA" id="ARBA00022490"/>
    </source>
</evidence>
<dbReference type="GO" id="GO:0008253">
    <property type="term" value="F:5'-nucleotidase activity"/>
    <property type="evidence" value="ECO:0007669"/>
    <property type="project" value="UniProtKB-UniRule"/>
</dbReference>
<evidence type="ECO:0000256" key="7">
    <source>
        <dbReference type="HAMAP-Rule" id="MF_00060"/>
    </source>
</evidence>
<keyword evidence="5 7" id="KW-0547">Nucleotide-binding</keyword>
<name>A0A5S9ITI6_UABAM</name>
<dbReference type="SUPFAM" id="SSF64167">
    <property type="entry name" value="SurE-like"/>
    <property type="match status" value="1"/>
</dbReference>
<comment type="catalytic activity">
    <reaction evidence="1 7">
        <text>a ribonucleoside 5'-phosphate + H2O = a ribonucleoside + phosphate</text>
        <dbReference type="Rhea" id="RHEA:12484"/>
        <dbReference type="ChEBI" id="CHEBI:15377"/>
        <dbReference type="ChEBI" id="CHEBI:18254"/>
        <dbReference type="ChEBI" id="CHEBI:43474"/>
        <dbReference type="ChEBI" id="CHEBI:58043"/>
        <dbReference type="EC" id="3.1.3.5"/>
    </reaction>
</comment>
<dbReference type="RefSeq" id="WP_151971825.1">
    <property type="nucleotide sequence ID" value="NZ_AP019860.1"/>
</dbReference>
<evidence type="ECO:0000313" key="10">
    <source>
        <dbReference type="Proteomes" id="UP000326354"/>
    </source>
</evidence>
<evidence type="ECO:0000313" key="9">
    <source>
        <dbReference type="EMBL" id="BBM87829.1"/>
    </source>
</evidence>
<dbReference type="InterPro" id="IPR036523">
    <property type="entry name" value="SurE-like_sf"/>
</dbReference>
<dbReference type="GO" id="GO:0046872">
    <property type="term" value="F:metal ion binding"/>
    <property type="evidence" value="ECO:0007669"/>
    <property type="project" value="UniProtKB-UniRule"/>
</dbReference>
<gene>
    <name evidence="7" type="primary">surE</name>
    <name evidence="9" type="ORF">UABAM_06244</name>
</gene>
<comment type="cofactor">
    <cofactor evidence="7">
        <name>a divalent metal cation</name>
        <dbReference type="ChEBI" id="CHEBI:60240"/>
    </cofactor>
    <text evidence="7">Binds 1 divalent metal cation per subunit.</text>
</comment>
<dbReference type="GO" id="GO:0005737">
    <property type="term" value="C:cytoplasm"/>
    <property type="evidence" value="ECO:0007669"/>
    <property type="project" value="UniProtKB-SubCell"/>
</dbReference>